<keyword evidence="5" id="KW-1185">Reference proteome</keyword>
<dbReference type="GeneID" id="54779839"/>
<name>A0A642V203_DIURU</name>
<dbReference type="PANTHER" id="PTHR13844">
    <property type="entry name" value="SWI/SNF-RELATED MATRIX-ASSOCIATED ACTIN-DEPENDENT REGULATOR OF CHROMATIN SUBFAMILY D"/>
    <property type="match status" value="1"/>
</dbReference>
<dbReference type="EMBL" id="SWFT01000036">
    <property type="protein sequence ID" value="KAA8906244.1"/>
    <property type="molecule type" value="Genomic_DNA"/>
</dbReference>
<dbReference type="InterPro" id="IPR003121">
    <property type="entry name" value="SWIB_MDM2_domain"/>
</dbReference>
<gene>
    <name evidence="4" type="ORF">DIURU_001186</name>
</gene>
<feature type="coiled-coil region" evidence="1">
    <location>
        <begin position="340"/>
        <end position="374"/>
    </location>
</feature>
<dbReference type="SUPFAM" id="SSF47592">
    <property type="entry name" value="SWIB/MDM2 domain"/>
    <property type="match status" value="1"/>
</dbReference>
<feature type="region of interest" description="Disordered" evidence="2">
    <location>
        <begin position="1"/>
        <end position="23"/>
    </location>
</feature>
<evidence type="ECO:0000256" key="1">
    <source>
        <dbReference type="SAM" id="Coils"/>
    </source>
</evidence>
<evidence type="ECO:0000256" key="2">
    <source>
        <dbReference type="SAM" id="MobiDB-lite"/>
    </source>
</evidence>
<comment type="caution">
    <text evidence="4">The sequence shown here is derived from an EMBL/GenBank/DDBJ whole genome shotgun (WGS) entry which is preliminary data.</text>
</comment>
<keyword evidence="1" id="KW-0175">Coiled coil</keyword>
<dbReference type="RefSeq" id="XP_034014064.1">
    <property type="nucleotide sequence ID" value="XM_034153702.1"/>
</dbReference>
<organism evidence="4 5">
    <name type="scientific">Diutina rugosa</name>
    <name type="common">Yeast</name>
    <name type="synonym">Candida rugosa</name>
    <dbReference type="NCBI Taxonomy" id="5481"/>
    <lineage>
        <taxon>Eukaryota</taxon>
        <taxon>Fungi</taxon>
        <taxon>Dikarya</taxon>
        <taxon>Ascomycota</taxon>
        <taxon>Saccharomycotina</taxon>
        <taxon>Pichiomycetes</taxon>
        <taxon>Debaryomycetaceae</taxon>
        <taxon>Diutina</taxon>
    </lineage>
</organism>
<dbReference type="Pfam" id="PF02201">
    <property type="entry name" value="SWIB"/>
    <property type="match status" value="1"/>
</dbReference>
<evidence type="ECO:0000313" key="4">
    <source>
        <dbReference type="EMBL" id="KAA8906244.1"/>
    </source>
</evidence>
<protein>
    <recommendedName>
        <fullName evidence="3">DM2 domain-containing protein</fullName>
    </recommendedName>
</protein>
<dbReference type="AlphaFoldDB" id="A0A642V203"/>
<feature type="domain" description="DM2" evidence="3">
    <location>
        <begin position="203"/>
        <end position="240"/>
    </location>
</feature>
<sequence length="441" mass="50510">MSQPSQAQKAPAPPVGATPGVSYTPTDLNIPPYLYDKVPSLSLYKQLKDREREIDLLISRKALDFQAIQQKSLHPSNIPSETGILRVFVYNTCDHQPWQKNSKQGEPTWTLRVEGRFIADNSATTYPVDQVKFSSFLSAISIDLIPNEHYPQWTNSQQNVIEWREDPRDKNAGFDGIDVKRQGMYDVECKIALLVKQHSPLPKFALSPQLAQFVGMQEATQQELMYTIWQYVIYKGLFSNTEAMTKVPVVSSDIVPDEEEDQLTVVRCDPVLKKLLGVDAFKFGDLYKILQPHCRPRQPMMVEYTVNTRKSTTLGDVVIDIPIELPLNMSKQQQEVLEFNKRAFENLTNADATIDQLNQKISQAIVGLQNANTREVFYRELSEDPAQFIDQWLRTQSETLKALKSDEGYNEDVVRRAQFFEDNEDLIREKINLLLGTNRFT</sequence>
<proteinExistence type="predicted"/>
<dbReference type="CDD" id="cd10568">
    <property type="entry name" value="SWIB_like"/>
    <property type="match status" value="1"/>
</dbReference>
<evidence type="ECO:0000259" key="3">
    <source>
        <dbReference type="Pfam" id="PF02201"/>
    </source>
</evidence>
<reference evidence="4 5" key="1">
    <citation type="submission" date="2019-07" db="EMBL/GenBank/DDBJ databases">
        <title>Genome assembly of two rare yeast pathogens: Diutina rugosa and Trichomonascus ciferrii.</title>
        <authorList>
            <person name="Mixao V."/>
            <person name="Saus E."/>
            <person name="Hansen A."/>
            <person name="Lass-Flor C."/>
            <person name="Gabaldon T."/>
        </authorList>
    </citation>
    <scope>NUCLEOTIDE SEQUENCE [LARGE SCALE GENOMIC DNA]</scope>
    <source>
        <strain evidence="4 5">CBS 613</strain>
    </source>
</reference>
<feature type="compositionally biased region" description="Low complexity" evidence="2">
    <location>
        <begin position="1"/>
        <end position="10"/>
    </location>
</feature>
<dbReference type="Proteomes" id="UP000449547">
    <property type="component" value="Unassembled WGS sequence"/>
</dbReference>
<dbReference type="OrthoDB" id="10263741at2759"/>
<evidence type="ECO:0000313" key="5">
    <source>
        <dbReference type="Proteomes" id="UP000449547"/>
    </source>
</evidence>
<accession>A0A642V203</accession>
<dbReference type="InterPro" id="IPR036885">
    <property type="entry name" value="SWIB_MDM2_dom_sf"/>
</dbReference>
<dbReference type="Gene3D" id="1.10.245.10">
    <property type="entry name" value="SWIB/MDM2 domain"/>
    <property type="match status" value="1"/>
</dbReference>
<dbReference type="VEuPathDB" id="FungiDB:DIURU_001186"/>
<dbReference type="OMA" id="NFRCNEP"/>